<dbReference type="HOGENOM" id="CLU_203747_0_0_7"/>
<organism evidence="1 2">
    <name type="scientific">Candidatus Entotheonella gemina</name>
    <dbReference type="NCBI Taxonomy" id="1429439"/>
    <lineage>
        <taxon>Bacteria</taxon>
        <taxon>Pseudomonadati</taxon>
        <taxon>Nitrospinota/Tectimicrobiota group</taxon>
        <taxon>Candidatus Tectimicrobiota</taxon>
        <taxon>Candidatus Entotheonellia</taxon>
        <taxon>Candidatus Entotheonellales</taxon>
        <taxon>Candidatus Entotheonellaceae</taxon>
        <taxon>Candidatus Entotheonella</taxon>
    </lineage>
</organism>
<keyword evidence="2" id="KW-1185">Reference proteome</keyword>
<protein>
    <submittedName>
        <fullName evidence="1">Uncharacterized protein</fullName>
    </submittedName>
</protein>
<reference evidence="1 2" key="1">
    <citation type="journal article" date="2014" name="Nature">
        <title>An environmental bacterial taxon with a large and distinct metabolic repertoire.</title>
        <authorList>
            <person name="Wilson M.C."/>
            <person name="Mori T."/>
            <person name="Ruckert C."/>
            <person name="Uria A.R."/>
            <person name="Helf M.J."/>
            <person name="Takada K."/>
            <person name="Gernert C."/>
            <person name="Steffens U.A."/>
            <person name="Heycke N."/>
            <person name="Schmitt S."/>
            <person name="Rinke C."/>
            <person name="Helfrich E.J."/>
            <person name="Brachmann A.O."/>
            <person name="Gurgui C."/>
            <person name="Wakimoto T."/>
            <person name="Kracht M."/>
            <person name="Crusemann M."/>
            <person name="Hentschel U."/>
            <person name="Abe I."/>
            <person name="Matsunaga S."/>
            <person name="Kalinowski J."/>
            <person name="Takeyama H."/>
            <person name="Piel J."/>
        </authorList>
    </citation>
    <scope>NUCLEOTIDE SEQUENCE [LARGE SCALE GENOMIC DNA]</scope>
    <source>
        <strain evidence="2">TSY2</strain>
    </source>
</reference>
<comment type="caution">
    <text evidence="1">The sequence shown here is derived from an EMBL/GenBank/DDBJ whole genome shotgun (WGS) entry which is preliminary data.</text>
</comment>
<accession>W4LAX1</accession>
<gene>
    <name evidence="1" type="ORF">ETSY2_48590</name>
</gene>
<dbReference type="EMBL" id="AZHX01002353">
    <property type="protein sequence ID" value="ETW95147.1"/>
    <property type="molecule type" value="Genomic_DNA"/>
</dbReference>
<proteinExistence type="predicted"/>
<sequence>MMIKNDQELKATQERIAYFEGLVAQLRVTTSPAEFKLMASGYLVEIERMHAEVMAYLSRHGSDPEPAEIA</sequence>
<dbReference type="AlphaFoldDB" id="W4LAX1"/>
<name>W4LAX1_9BACT</name>
<evidence type="ECO:0000313" key="2">
    <source>
        <dbReference type="Proteomes" id="UP000019140"/>
    </source>
</evidence>
<evidence type="ECO:0000313" key="1">
    <source>
        <dbReference type="EMBL" id="ETW95147.1"/>
    </source>
</evidence>
<dbReference type="Proteomes" id="UP000019140">
    <property type="component" value="Unassembled WGS sequence"/>
</dbReference>